<accession>A0ABT3G5S8</accession>
<protein>
    <recommendedName>
        <fullName evidence="4">DUF5666 domain-containing protein</fullName>
    </recommendedName>
</protein>
<evidence type="ECO:0000313" key="3">
    <source>
        <dbReference type="Proteomes" id="UP001165653"/>
    </source>
</evidence>
<evidence type="ECO:0008006" key="4">
    <source>
        <dbReference type="Google" id="ProtNLM"/>
    </source>
</evidence>
<feature type="compositionally biased region" description="Polar residues" evidence="1">
    <location>
        <begin position="44"/>
        <end position="53"/>
    </location>
</feature>
<feature type="region of interest" description="Disordered" evidence="1">
    <location>
        <begin position="27"/>
        <end position="53"/>
    </location>
</feature>
<feature type="compositionally biased region" description="Low complexity" evidence="1">
    <location>
        <begin position="27"/>
        <end position="40"/>
    </location>
</feature>
<keyword evidence="3" id="KW-1185">Reference proteome</keyword>
<sequence length="182" mass="18267">MKAIVPIALATCLLASCGEKKEAAAASSGSPTAAPAAPSAEVTKVTSTAPSGTAQAIHTVRTTAKPGDTITISGKIMGNASPFVEGRAVFILGDPELLTSCDEIPGDKCDTPWDVCCEPAEEKKQGTATVQIVDAEGRPLKEGVKGVAGLDHLAKVTVTGKVAEGSSADLLVVNATAIQAGK</sequence>
<proteinExistence type="predicted"/>
<dbReference type="Proteomes" id="UP001165653">
    <property type="component" value="Unassembled WGS sequence"/>
</dbReference>
<dbReference type="RefSeq" id="WP_264514559.1">
    <property type="nucleotide sequence ID" value="NZ_JAPDDR010000008.1"/>
</dbReference>
<evidence type="ECO:0000256" key="1">
    <source>
        <dbReference type="SAM" id="MobiDB-lite"/>
    </source>
</evidence>
<dbReference type="EMBL" id="JAPDDR010000008">
    <property type="protein sequence ID" value="MCW1915017.1"/>
    <property type="molecule type" value="Genomic_DNA"/>
</dbReference>
<organism evidence="2 3">
    <name type="scientific">Luteolibacter rhizosphaerae</name>
    <dbReference type="NCBI Taxonomy" id="2989719"/>
    <lineage>
        <taxon>Bacteria</taxon>
        <taxon>Pseudomonadati</taxon>
        <taxon>Verrucomicrobiota</taxon>
        <taxon>Verrucomicrobiia</taxon>
        <taxon>Verrucomicrobiales</taxon>
        <taxon>Verrucomicrobiaceae</taxon>
        <taxon>Luteolibacter</taxon>
    </lineage>
</organism>
<evidence type="ECO:0000313" key="2">
    <source>
        <dbReference type="EMBL" id="MCW1915017.1"/>
    </source>
</evidence>
<gene>
    <name evidence="2" type="ORF">OJ996_15630</name>
</gene>
<comment type="caution">
    <text evidence="2">The sequence shown here is derived from an EMBL/GenBank/DDBJ whole genome shotgun (WGS) entry which is preliminary data.</text>
</comment>
<name>A0ABT3G5S8_9BACT</name>
<dbReference type="PROSITE" id="PS51257">
    <property type="entry name" value="PROKAR_LIPOPROTEIN"/>
    <property type="match status" value="1"/>
</dbReference>
<reference evidence="2" key="1">
    <citation type="submission" date="2022-10" db="EMBL/GenBank/DDBJ databases">
        <title>Luteolibacter sp. GHJ8, whole genome shotgun sequencing project.</title>
        <authorList>
            <person name="Zhao G."/>
            <person name="Shen L."/>
        </authorList>
    </citation>
    <scope>NUCLEOTIDE SEQUENCE</scope>
    <source>
        <strain evidence="2">GHJ8</strain>
    </source>
</reference>